<evidence type="ECO:0000313" key="6">
    <source>
        <dbReference type="Proteomes" id="UP001570417"/>
    </source>
</evidence>
<dbReference type="SMART" id="SM00448">
    <property type="entry name" value="REC"/>
    <property type="match status" value="2"/>
</dbReference>
<dbReference type="Pfam" id="PF02518">
    <property type="entry name" value="HATPase_c"/>
    <property type="match status" value="1"/>
</dbReference>
<comment type="caution">
    <text evidence="5">The sequence shown here is derived from an EMBL/GenBank/DDBJ whole genome shotgun (WGS) entry which is preliminary data.</text>
</comment>
<dbReference type="Proteomes" id="UP001570417">
    <property type="component" value="Unassembled WGS sequence"/>
</dbReference>
<dbReference type="Gene3D" id="3.40.50.2300">
    <property type="match status" value="2"/>
</dbReference>
<name>A0ABV4N9G0_9VIBR</name>
<keyword evidence="6" id="KW-1185">Reference proteome</keyword>
<dbReference type="Gene3D" id="3.30.565.10">
    <property type="entry name" value="Histidine kinase-like ATPase, C-terminal domain"/>
    <property type="match status" value="1"/>
</dbReference>
<feature type="domain" description="Response regulatory" evidence="4">
    <location>
        <begin position="175"/>
        <end position="291"/>
    </location>
</feature>
<dbReference type="Pfam" id="PF00072">
    <property type="entry name" value="Response_reg"/>
    <property type="match status" value="2"/>
</dbReference>
<dbReference type="InterPro" id="IPR003594">
    <property type="entry name" value="HATPase_dom"/>
</dbReference>
<evidence type="ECO:0000259" key="4">
    <source>
        <dbReference type="PROSITE" id="PS50110"/>
    </source>
</evidence>
<evidence type="ECO:0000259" key="3">
    <source>
        <dbReference type="PROSITE" id="PS50109"/>
    </source>
</evidence>
<feature type="modified residue" description="4-aspartylphosphate" evidence="2">
    <location>
        <position position="224"/>
    </location>
</feature>
<dbReference type="PROSITE" id="PS50109">
    <property type="entry name" value="HIS_KIN"/>
    <property type="match status" value="1"/>
</dbReference>
<dbReference type="InterPro" id="IPR001789">
    <property type="entry name" value="Sig_transdc_resp-reg_receiver"/>
</dbReference>
<reference evidence="5 6" key="1">
    <citation type="journal article" date="2024" name="ISME J.">
        <title>Tailless and filamentous prophages are predominant in marine Vibrio.</title>
        <authorList>
            <person name="Steensen K."/>
            <person name="Seneca J."/>
            <person name="Bartlau N."/>
            <person name="Yu X.A."/>
            <person name="Hussain F.A."/>
            <person name="Polz M.F."/>
        </authorList>
    </citation>
    <scope>NUCLEOTIDE SEQUENCE [LARGE SCALE GENOMIC DNA]</scope>
    <source>
        <strain evidence="5 6">10N.222.51.A1</strain>
    </source>
</reference>
<feature type="domain" description="Histidine kinase" evidence="3">
    <location>
        <begin position="320"/>
        <end position="529"/>
    </location>
</feature>
<dbReference type="InterPro" id="IPR011006">
    <property type="entry name" value="CheY-like_superfamily"/>
</dbReference>
<dbReference type="SUPFAM" id="SSF55874">
    <property type="entry name" value="ATPase domain of HSP90 chaperone/DNA topoisomerase II/histidine kinase"/>
    <property type="match status" value="1"/>
</dbReference>
<dbReference type="EMBL" id="JBFRUW010000018">
    <property type="protein sequence ID" value="MFA0568030.1"/>
    <property type="molecule type" value="Genomic_DNA"/>
</dbReference>
<gene>
    <name evidence="5" type="ORF">AB4566_07065</name>
</gene>
<dbReference type="CDD" id="cd19920">
    <property type="entry name" value="REC_PA4781-like"/>
    <property type="match status" value="1"/>
</dbReference>
<accession>A0ABV4N9G0</accession>
<organism evidence="5 6">
    <name type="scientific">Vibrio gallaecicus</name>
    <dbReference type="NCBI Taxonomy" id="552386"/>
    <lineage>
        <taxon>Bacteria</taxon>
        <taxon>Pseudomonadati</taxon>
        <taxon>Pseudomonadota</taxon>
        <taxon>Gammaproteobacteria</taxon>
        <taxon>Vibrionales</taxon>
        <taxon>Vibrionaceae</taxon>
        <taxon>Vibrio</taxon>
    </lineage>
</organism>
<sequence>MDAEDPLIMNSLLINQQSNGATYASKRVLIVDDFESMTQTLAAILETLKFKKIHRAKDGREALIKLKDYKIDLIISDWNMPKMDGLELLKTIRRDEDLAHIPLVMVTGNIDQDDVMSAIRHGVTEYLVKPFSRTMLINRVHKAFKAPTPQLIKDDNGSAEITRRINNIPKPMPNSILLVDDEPNNLMVLGELLKGDYKLQACRTGKKALEICDKDTPPDLILLDIMMPEMSGLEVCEALKNNPLTEHIPVIFVSALSQTDDVLKGLALGAVDYITKPITPEIVKARVRNHMKIVQQRMTMQLQIETMVENTRIRDDIHRMFKHDLSNPLTAIITNIPALEGKTKNCEDELDMVRESSLMIQKMMNSQETLMKLEENKCSVELKLIDAHSLIKKLCFGLQAKCEKSNIFIHYNVPPAHKFMGDSLLSYTMFSNLINNAVEASPPGSNVKISSILDAEARTVRFNIHNMGEIPPSIHSTFFNKFVTDGKVTGTGIGTYSARLAAEAQNGEISFKTSYEEGTTLMIVFPLLE</sequence>
<dbReference type="InterPro" id="IPR005467">
    <property type="entry name" value="His_kinase_dom"/>
</dbReference>
<dbReference type="PANTHER" id="PTHR43547:SF2">
    <property type="entry name" value="HYBRID SIGNAL TRANSDUCTION HISTIDINE KINASE C"/>
    <property type="match status" value="1"/>
</dbReference>
<evidence type="ECO:0000313" key="5">
    <source>
        <dbReference type="EMBL" id="MFA0568030.1"/>
    </source>
</evidence>
<dbReference type="PROSITE" id="PS50110">
    <property type="entry name" value="RESPONSE_REGULATORY"/>
    <property type="match status" value="2"/>
</dbReference>
<dbReference type="RefSeq" id="WP_372265525.1">
    <property type="nucleotide sequence ID" value="NZ_JBFRUW010000018.1"/>
</dbReference>
<dbReference type="InterPro" id="IPR036890">
    <property type="entry name" value="HATPase_C_sf"/>
</dbReference>
<protein>
    <submittedName>
        <fullName evidence="5">Response regulator</fullName>
    </submittedName>
</protein>
<dbReference type="PANTHER" id="PTHR43547">
    <property type="entry name" value="TWO-COMPONENT HISTIDINE KINASE"/>
    <property type="match status" value="1"/>
</dbReference>
<dbReference type="SUPFAM" id="SSF52172">
    <property type="entry name" value="CheY-like"/>
    <property type="match status" value="2"/>
</dbReference>
<feature type="modified residue" description="4-aspartylphosphate" evidence="2">
    <location>
        <position position="77"/>
    </location>
</feature>
<evidence type="ECO:0000256" key="1">
    <source>
        <dbReference type="ARBA" id="ARBA00022553"/>
    </source>
</evidence>
<keyword evidence="1 2" id="KW-0597">Phosphoprotein</keyword>
<evidence type="ECO:0000256" key="2">
    <source>
        <dbReference type="PROSITE-ProRule" id="PRU00169"/>
    </source>
</evidence>
<feature type="domain" description="Response regulatory" evidence="4">
    <location>
        <begin position="27"/>
        <end position="144"/>
    </location>
</feature>
<dbReference type="SMART" id="SM00387">
    <property type="entry name" value="HATPase_c"/>
    <property type="match status" value="1"/>
</dbReference>
<proteinExistence type="predicted"/>